<dbReference type="RefSeq" id="WP_382420803.1">
    <property type="nucleotide sequence ID" value="NZ_JBHSCW010000001.1"/>
</dbReference>
<feature type="chain" id="PRO_5047224865" description="DUF4412 domain-containing protein" evidence="1">
    <location>
        <begin position="22"/>
        <end position="187"/>
    </location>
</feature>
<protein>
    <recommendedName>
        <fullName evidence="4">DUF4412 domain-containing protein</fullName>
    </recommendedName>
</protein>
<proteinExistence type="predicted"/>
<comment type="caution">
    <text evidence="2">The sequence shown here is derived from an EMBL/GenBank/DDBJ whole genome shotgun (WGS) entry which is preliminary data.</text>
</comment>
<accession>A0ABV8UGQ3</accession>
<keyword evidence="3" id="KW-1185">Reference proteome</keyword>
<gene>
    <name evidence="2" type="ORF">ACFOW6_02795</name>
</gene>
<sequence>MKVLSWSLSVLLLATPAAAMAETMPLPETDFEGEWADPGAESSGMKVRYSSELETMRVEGQSEGASGGMLRNMRSGEMTIWSDQMGDQALQGQIDDMGLMEGENTGETKTVNGETCTIWEIQGSQTCLTEDSIPMEVEHQQGHAVLRNLERTAQDESYFSPPEGLEIVPMPDAMKQMMEQAGEEAPF</sequence>
<feature type="signal peptide" evidence="1">
    <location>
        <begin position="1"/>
        <end position="21"/>
    </location>
</feature>
<evidence type="ECO:0000256" key="1">
    <source>
        <dbReference type="SAM" id="SignalP"/>
    </source>
</evidence>
<evidence type="ECO:0000313" key="2">
    <source>
        <dbReference type="EMBL" id="MFC4350467.1"/>
    </source>
</evidence>
<organism evidence="2 3">
    <name type="scientific">Fodinicurvata halophila</name>
    <dbReference type="NCBI Taxonomy" id="1419723"/>
    <lineage>
        <taxon>Bacteria</taxon>
        <taxon>Pseudomonadati</taxon>
        <taxon>Pseudomonadota</taxon>
        <taxon>Alphaproteobacteria</taxon>
        <taxon>Rhodospirillales</taxon>
        <taxon>Rhodovibrionaceae</taxon>
        <taxon>Fodinicurvata</taxon>
    </lineage>
</organism>
<keyword evidence="1" id="KW-0732">Signal</keyword>
<dbReference type="EMBL" id="JBHSCW010000001">
    <property type="protein sequence ID" value="MFC4350467.1"/>
    <property type="molecule type" value="Genomic_DNA"/>
</dbReference>
<name>A0ABV8UGQ3_9PROT</name>
<evidence type="ECO:0000313" key="3">
    <source>
        <dbReference type="Proteomes" id="UP001595799"/>
    </source>
</evidence>
<reference evidence="3" key="1">
    <citation type="journal article" date="2019" name="Int. J. Syst. Evol. Microbiol.">
        <title>The Global Catalogue of Microorganisms (GCM) 10K type strain sequencing project: providing services to taxonomists for standard genome sequencing and annotation.</title>
        <authorList>
            <consortium name="The Broad Institute Genomics Platform"/>
            <consortium name="The Broad Institute Genome Sequencing Center for Infectious Disease"/>
            <person name="Wu L."/>
            <person name="Ma J."/>
        </authorList>
    </citation>
    <scope>NUCLEOTIDE SEQUENCE [LARGE SCALE GENOMIC DNA]</scope>
    <source>
        <strain evidence="3">CECT 8472</strain>
    </source>
</reference>
<dbReference type="Proteomes" id="UP001595799">
    <property type="component" value="Unassembled WGS sequence"/>
</dbReference>
<evidence type="ECO:0008006" key="4">
    <source>
        <dbReference type="Google" id="ProtNLM"/>
    </source>
</evidence>